<evidence type="ECO:0000313" key="2">
    <source>
        <dbReference type="EMBL" id="RHN58200.1"/>
    </source>
</evidence>
<dbReference type="AlphaFoldDB" id="A0A396HXY5"/>
<dbReference type="Pfam" id="PF07734">
    <property type="entry name" value="FBA_1"/>
    <property type="match status" value="1"/>
</dbReference>
<organism evidence="2">
    <name type="scientific">Medicago truncatula</name>
    <name type="common">Barrel medic</name>
    <name type="synonym">Medicago tribuloides</name>
    <dbReference type="NCBI Taxonomy" id="3880"/>
    <lineage>
        <taxon>Eukaryota</taxon>
        <taxon>Viridiplantae</taxon>
        <taxon>Streptophyta</taxon>
        <taxon>Embryophyta</taxon>
        <taxon>Tracheophyta</taxon>
        <taxon>Spermatophyta</taxon>
        <taxon>Magnoliopsida</taxon>
        <taxon>eudicotyledons</taxon>
        <taxon>Gunneridae</taxon>
        <taxon>Pentapetalae</taxon>
        <taxon>rosids</taxon>
        <taxon>fabids</taxon>
        <taxon>Fabales</taxon>
        <taxon>Fabaceae</taxon>
        <taxon>Papilionoideae</taxon>
        <taxon>50 kb inversion clade</taxon>
        <taxon>NPAAA clade</taxon>
        <taxon>Hologalegina</taxon>
        <taxon>IRL clade</taxon>
        <taxon>Trifolieae</taxon>
        <taxon>Medicago</taxon>
    </lineage>
</organism>
<dbReference type="PANTHER" id="PTHR31672">
    <property type="entry name" value="BNACNNG10540D PROTEIN"/>
    <property type="match status" value="1"/>
</dbReference>
<dbReference type="Proteomes" id="UP000265566">
    <property type="component" value="Chromosome 5"/>
</dbReference>
<dbReference type="Gramene" id="rna33818">
    <property type="protein sequence ID" value="RHN58200.1"/>
    <property type="gene ID" value="gene33818"/>
</dbReference>
<name>A0A396HXY5_MEDTR</name>
<dbReference type="InterPro" id="IPR036430">
    <property type="entry name" value="RNase_T2-like_sf"/>
</dbReference>
<dbReference type="NCBIfam" id="TIGR01640">
    <property type="entry name" value="F_box_assoc_1"/>
    <property type="match status" value="1"/>
</dbReference>
<accession>A0A396HXY5</accession>
<dbReference type="SUPFAM" id="SSF55895">
    <property type="entry name" value="Ribonuclease Rh-like"/>
    <property type="match status" value="1"/>
</dbReference>
<dbReference type="GO" id="GO:0033897">
    <property type="term" value="F:ribonuclease T2 activity"/>
    <property type="evidence" value="ECO:0007669"/>
    <property type="project" value="InterPro"/>
</dbReference>
<gene>
    <name evidence="2" type="ORF">MtrunA17_Chr5g0448541</name>
</gene>
<dbReference type="InterPro" id="IPR050796">
    <property type="entry name" value="SCF_F-box_component"/>
</dbReference>
<dbReference type="InterPro" id="IPR006527">
    <property type="entry name" value="F-box-assoc_dom_typ1"/>
</dbReference>
<comment type="caution">
    <text evidence="2">The sequence shown here is derived from an EMBL/GenBank/DDBJ whole genome shotgun (WGS) entry which is preliminary data.</text>
</comment>
<feature type="domain" description="F-box associated beta-propeller type 1" evidence="1">
    <location>
        <begin position="65"/>
        <end position="233"/>
    </location>
</feature>
<protein>
    <submittedName>
        <fullName evidence="2">Putative ribonuclease T2, F-box associated interaction domain-containing protein</fullName>
    </submittedName>
</protein>
<evidence type="ECO:0000259" key="1">
    <source>
        <dbReference type="Pfam" id="PF07734"/>
    </source>
</evidence>
<dbReference type="GO" id="GO:0003723">
    <property type="term" value="F:RNA binding"/>
    <property type="evidence" value="ECO:0007669"/>
    <property type="project" value="InterPro"/>
</dbReference>
<sequence length="280" mass="32421">MICVFGKDSSSYTTFNQTQYFDVANDIWKKLNLFYMLKAQGISPSTSSKPHLRADFENAISKHLGFTLKVQFHCPSNELLEIRLCRNREEWYIYVLWNPSTTEFTVIPTSPNEFVPPYQHPSFKFHGFGYDRVRDDYKVIRYTSFSHVYDEDEDVYEVISYDPLFEVFSLRSKSWSILDVDVPKVCYELPPGVYTNGVCHWWSNSSSHDKEDCLVCLVVLNESIALISNCPNATTFHISILGELGVKKLWIKLFIVGPIPFIHRPIGVGKKGNICFKKKR</sequence>
<dbReference type="EMBL" id="PSQE01000005">
    <property type="protein sequence ID" value="RHN58200.1"/>
    <property type="molecule type" value="Genomic_DNA"/>
</dbReference>
<proteinExistence type="predicted"/>
<dbReference type="PANTHER" id="PTHR31672:SF13">
    <property type="entry name" value="F-BOX PROTEIN CPR30-LIKE"/>
    <property type="match status" value="1"/>
</dbReference>
<dbReference type="Gene3D" id="3.90.730.10">
    <property type="entry name" value="Ribonuclease T2-like"/>
    <property type="match status" value="1"/>
</dbReference>
<reference evidence="2" key="1">
    <citation type="journal article" date="2018" name="Nat. Plants">
        <title>Whole-genome landscape of Medicago truncatula symbiotic genes.</title>
        <authorList>
            <person name="Pecrix Y."/>
            <person name="Gamas P."/>
            <person name="Carrere S."/>
        </authorList>
    </citation>
    <scope>NUCLEOTIDE SEQUENCE</scope>
    <source>
        <tissue evidence="2">Leaves</tissue>
    </source>
</reference>
<dbReference type="InterPro" id="IPR017451">
    <property type="entry name" value="F-box-assoc_interact_dom"/>
</dbReference>